<feature type="domain" description="RNA polymerase sigma factor 70 region 4 type 2" evidence="6">
    <location>
        <begin position="129"/>
        <end position="181"/>
    </location>
</feature>
<dbReference type="Gene3D" id="1.10.10.10">
    <property type="entry name" value="Winged helix-like DNA-binding domain superfamily/Winged helix DNA-binding domain"/>
    <property type="match status" value="1"/>
</dbReference>
<dbReference type="InterPro" id="IPR036388">
    <property type="entry name" value="WH-like_DNA-bd_sf"/>
</dbReference>
<dbReference type="GO" id="GO:0016987">
    <property type="term" value="F:sigma factor activity"/>
    <property type="evidence" value="ECO:0007669"/>
    <property type="project" value="UniProtKB-KW"/>
</dbReference>
<dbReference type="NCBIfam" id="TIGR02937">
    <property type="entry name" value="sigma70-ECF"/>
    <property type="match status" value="1"/>
</dbReference>
<feature type="domain" description="RNA polymerase sigma-70 region 2" evidence="5">
    <location>
        <begin position="39"/>
        <end position="104"/>
    </location>
</feature>
<dbReference type="PANTHER" id="PTHR43133:SF46">
    <property type="entry name" value="RNA POLYMERASE SIGMA-70 FACTOR ECF SUBFAMILY"/>
    <property type="match status" value="1"/>
</dbReference>
<dbReference type="InterPro" id="IPR014284">
    <property type="entry name" value="RNA_pol_sigma-70_dom"/>
</dbReference>
<dbReference type="GO" id="GO:0006352">
    <property type="term" value="P:DNA-templated transcription initiation"/>
    <property type="evidence" value="ECO:0007669"/>
    <property type="project" value="InterPro"/>
</dbReference>
<dbReference type="InterPro" id="IPR039425">
    <property type="entry name" value="RNA_pol_sigma-70-like"/>
</dbReference>
<dbReference type="Gene3D" id="1.10.1740.10">
    <property type="match status" value="1"/>
</dbReference>
<dbReference type="InterPro" id="IPR007627">
    <property type="entry name" value="RNA_pol_sigma70_r2"/>
</dbReference>
<evidence type="ECO:0000313" key="7">
    <source>
        <dbReference type="EMBL" id="PHK97658.1"/>
    </source>
</evidence>
<evidence type="ECO:0000259" key="6">
    <source>
        <dbReference type="Pfam" id="PF08281"/>
    </source>
</evidence>
<comment type="caution">
    <text evidence="7">The sequence shown here is derived from an EMBL/GenBank/DDBJ whole genome shotgun (WGS) entry which is preliminary data.</text>
</comment>
<protein>
    <submittedName>
        <fullName evidence="7">RNA polymerase subunit sigma-24</fullName>
    </submittedName>
</protein>
<evidence type="ECO:0000256" key="2">
    <source>
        <dbReference type="ARBA" id="ARBA00023015"/>
    </source>
</evidence>
<evidence type="ECO:0000313" key="8">
    <source>
        <dbReference type="Proteomes" id="UP000226437"/>
    </source>
</evidence>
<dbReference type="InterPro" id="IPR013324">
    <property type="entry name" value="RNA_pol_sigma_r3/r4-like"/>
</dbReference>
<dbReference type="InterPro" id="IPR013325">
    <property type="entry name" value="RNA_pol_sigma_r2"/>
</dbReference>
<reference evidence="7 8" key="1">
    <citation type="submission" date="2017-10" db="EMBL/GenBank/DDBJ databases">
        <title>The draft genome sequence of Lewinella marina KCTC 32374.</title>
        <authorList>
            <person name="Wang K."/>
        </authorList>
    </citation>
    <scope>NUCLEOTIDE SEQUENCE [LARGE SCALE GENOMIC DNA]</scope>
    <source>
        <strain evidence="7 8">MKG-38</strain>
    </source>
</reference>
<dbReference type="CDD" id="cd06171">
    <property type="entry name" value="Sigma70_r4"/>
    <property type="match status" value="1"/>
</dbReference>
<proteinExistence type="inferred from homology"/>
<name>A0A2G0CCE9_9BACT</name>
<accession>A0A2G0CCE9</accession>
<dbReference type="Pfam" id="PF08281">
    <property type="entry name" value="Sigma70_r4_2"/>
    <property type="match status" value="1"/>
</dbReference>
<evidence type="ECO:0000256" key="3">
    <source>
        <dbReference type="ARBA" id="ARBA00023082"/>
    </source>
</evidence>
<dbReference type="Pfam" id="PF04542">
    <property type="entry name" value="Sigma70_r2"/>
    <property type="match status" value="1"/>
</dbReference>
<comment type="similarity">
    <text evidence="1">Belongs to the sigma-70 factor family. ECF subfamily.</text>
</comment>
<keyword evidence="2" id="KW-0805">Transcription regulation</keyword>
<evidence type="ECO:0000256" key="1">
    <source>
        <dbReference type="ARBA" id="ARBA00010641"/>
    </source>
</evidence>
<evidence type="ECO:0000256" key="4">
    <source>
        <dbReference type="ARBA" id="ARBA00023163"/>
    </source>
</evidence>
<keyword evidence="8" id="KW-1185">Reference proteome</keyword>
<dbReference type="InterPro" id="IPR013249">
    <property type="entry name" value="RNA_pol_sigma70_r4_t2"/>
</dbReference>
<dbReference type="SUPFAM" id="SSF88946">
    <property type="entry name" value="Sigma2 domain of RNA polymerase sigma factors"/>
    <property type="match status" value="1"/>
</dbReference>
<dbReference type="PANTHER" id="PTHR43133">
    <property type="entry name" value="RNA POLYMERASE ECF-TYPE SIGMA FACTO"/>
    <property type="match status" value="1"/>
</dbReference>
<dbReference type="GO" id="GO:0003677">
    <property type="term" value="F:DNA binding"/>
    <property type="evidence" value="ECO:0007669"/>
    <property type="project" value="InterPro"/>
</dbReference>
<dbReference type="EMBL" id="PDLO01000007">
    <property type="protein sequence ID" value="PHK97658.1"/>
    <property type="molecule type" value="Genomic_DNA"/>
</dbReference>
<dbReference type="Proteomes" id="UP000226437">
    <property type="component" value="Unassembled WGS sequence"/>
</dbReference>
<dbReference type="SUPFAM" id="SSF88659">
    <property type="entry name" value="Sigma3 and sigma4 domains of RNA polymerase sigma factors"/>
    <property type="match status" value="1"/>
</dbReference>
<sequence>MIPTLSRSTISPNPTPARMTEAELIEACRRQDRRAQKELYDRYSRAMYTACYRICGDFDLANDALQEGFLKVFQKLHTFRGESTIGAWMKVVIVRTALNRLRRQPQYDELPLNYADEEVDWGHTALDVEYLEQAIRRLPDGYRAVFVLIEVEGYKHQEVADLLGITVGTSKSQLFYAKKKLREYLKAYV</sequence>
<evidence type="ECO:0000259" key="5">
    <source>
        <dbReference type="Pfam" id="PF04542"/>
    </source>
</evidence>
<organism evidence="7 8">
    <name type="scientific">Neolewinella marina</name>
    <dbReference type="NCBI Taxonomy" id="438751"/>
    <lineage>
        <taxon>Bacteria</taxon>
        <taxon>Pseudomonadati</taxon>
        <taxon>Bacteroidota</taxon>
        <taxon>Saprospiria</taxon>
        <taxon>Saprospirales</taxon>
        <taxon>Lewinellaceae</taxon>
        <taxon>Neolewinella</taxon>
    </lineage>
</organism>
<dbReference type="AlphaFoldDB" id="A0A2G0CCE9"/>
<dbReference type="OrthoDB" id="9780326at2"/>
<gene>
    <name evidence="7" type="ORF">CGL56_14600</name>
</gene>
<keyword evidence="3" id="KW-0731">Sigma factor</keyword>
<keyword evidence="4" id="KW-0804">Transcription</keyword>